<comment type="subunit">
    <text evidence="11">Composed of two chains; the small (or glutamine) chain promotes the hydrolysis of glutamine to ammonia, which is used by the large (or ammonia) chain to synthesize carbamoyl phosphate. Tetramer of heterodimers (alpha,beta)4.</text>
</comment>
<keyword evidence="6 11" id="KW-0067">ATP-binding</keyword>
<feature type="binding site" evidence="11">
    <location>
        <position position="61"/>
    </location>
    <ligand>
        <name>L-glutamine</name>
        <dbReference type="ChEBI" id="CHEBI:58359"/>
    </ligand>
</feature>
<dbReference type="eggNOG" id="COG0505">
    <property type="taxonomic scope" value="Bacteria"/>
</dbReference>
<evidence type="ECO:0000256" key="4">
    <source>
        <dbReference type="ARBA" id="ARBA00022598"/>
    </source>
</evidence>
<evidence type="ECO:0000256" key="7">
    <source>
        <dbReference type="ARBA" id="ARBA00022962"/>
    </source>
</evidence>
<sequence>MKEVQSKSWDWAAKREKKAFLALEDGSIYHGYSIGFTRDTMGEVVSNTGMTGYQEILSDPSYSGQLITLTYPEIGNTGVNPADMESRGIFARGLIVHDYNIHSNWRAKEPLSSWLTRSKVPAIGGIDTRALTIRLRDKGTLKGYLAVSGSVEEEEAVRLSRKWIGLDNQDYASRVTCNKVLQCNIEESILPSWGITGSLSPANLKVVAYDFGIKRNILRSLRLSGMAVTLVPAKTRASDVLALKPDGVFLSNGPADPTAVTYAIDATRELIGKVPLMGICLGHQILGLALGGRTSRLKFGHHGCNHPVKDLLTGRVEITSQNHNFSLDRDSLDSSRIDISHINLNDQTVEGISHRSEPLFSVQYHPEACPGPHDPFYLFDRFRLLIGGTKV</sequence>
<gene>
    <name evidence="11" type="primary">carA</name>
    <name evidence="13" type="ordered locus">UWK_03052</name>
</gene>
<dbReference type="InterPro" id="IPR002474">
    <property type="entry name" value="CarbamoylP_synth_ssu_N"/>
</dbReference>
<keyword evidence="11" id="KW-0055">Arginine biosynthesis</keyword>
<dbReference type="SUPFAM" id="SSF52317">
    <property type="entry name" value="Class I glutamine amidotransferase-like"/>
    <property type="match status" value="1"/>
</dbReference>
<comment type="function">
    <text evidence="11">Small subunit of the glutamine-dependent carbamoyl phosphate synthetase (CPSase). CPSase catalyzes the formation of carbamoyl phosphate from the ammonia moiety of glutamine, carbonate, and phosphate donated by ATP, constituting the first step of 2 biosynthetic pathways, one leading to arginine and/or urea and the other to pyrimidine nucleotides. The small subunit (glutamine amidotransferase) binds and cleaves glutamine to supply the large subunit with the substrate ammonia.</text>
</comment>
<comment type="caution">
    <text evidence="11">Lacks conserved residue(s) required for the propagation of feature annotation.</text>
</comment>
<keyword evidence="11" id="KW-0028">Amino-acid biosynthesis</keyword>
<dbReference type="Gene3D" id="3.40.50.880">
    <property type="match status" value="1"/>
</dbReference>
<dbReference type="EC" id="6.3.5.5" evidence="11"/>
<feature type="region of interest" description="CPSase" evidence="11">
    <location>
        <begin position="1"/>
        <end position="204"/>
    </location>
</feature>
<dbReference type="PROSITE" id="PS51273">
    <property type="entry name" value="GATASE_TYPE_1"/>
    <property type="match status" value="1"/>
</dbReference>
<dbReference type="GO" id="GO:0005524">
    <property type="term" value="F:ATP binding"/>
    <property type="evidence" value="ECO:0007669"/>
    <property type="project" value="UniProtKB-UniRule"/>
</dbReference>
<dbReference type="InterPro" id="IPR006274">
    <property type="entry name" value="CarbamoylP_synth_ssu"/>
</dbReference>
<dbReference type="GO" id="GO:0006526">
    <property type="term" value="P:L-arginine biosynthetic process"/>
    <property type="evidence" value="ECO:0007669"/>
    <property type="project" value="UniProtKB-UniRule"/>
</dbReference>
<comment type="similarity">
    <text evidence="3 11">Belongs to the CarA family.</text>
</comment>
<evidence type="ECO:0000256" key="11">
    <source>
        <dbReference type="HAMAP-Rule" id="MF_01209"/>
    </source>
</evidence>
<evidence type="ECO:0000259" key="12">
    <source>
        <dbReference type="SMART" id="SM01097"/>
    </source>
</evidence>
<feature type="binding site" evidence="11">
    <location>
        <position position="281"/>
    </location>
    <ligand>
        <name>L-glutamine</name>
        <dbReference type="ChEBI" id="CHEBI:58359"/>
    </ligand>
</feature>
<dbReference type="GO" id="GO:0006541">
    <property type="term" value="P:glutamine metabolic process"/>
    <property type="evidence" value="ECO:0007669"/>
    <property type="project" value="InterPro"/>
</dbReference>
<dbReference type="NCBIfam" id="TIGR01368">
    <property type="entry name" value="CPSaseIIsmall"/>
    <property type="match status" value="1"/>
</dbReference>
<comment type="catalytic activity">
    <reaction evidence="9 11">
        <text>hydrogencarbonate + L-glutamine + 2 ATP + H2O = carbamoyl phosphate + L-glutamate + 2 ADP + phosphate + 2 H(+)</text>
        <dbReference type="Rhea" id="RHEA:18633"/>
        <dbReference type="ChEBI" id="CHEBI:15377"/>
        <dbReference type="ChEBI" id="CHEBI:15378"/>
        <dbReference type="ChEBI" id="CHEBI:17544"/>
        <dbReference type="ChEBI" id="CHEBI:29985"/>
        <dbReference type="ChEBI" id="CHEBI:30616"/>
        <dbReference type="ChEBI" id="CHEBI:43474"/>
        <dbReference type="ChEBI" id="CHEBI:58228"/>
        <dbReference type="ChEBI" id="CHEBI:58359"/>
        <dbReference type="ChEBI" id="CHEBI:456216"/>
        <dbReference type="EC" id="6.3.5.5"/>
    </reaction>
</comment>
<dbReference type="UniPathway" id="UPA00068">
    <property type="reaction ID" value="UER00171"/>
</dbReference>
<evidence type="ECO:0000313" key="14">
    <source>
        <dbReference type="Proteomes" id="UP000011721"/>
    </source>
</evidence>
<name>M1PTC7_DESSD</name>
<comment type="catalytic activity">
    <reaction evidence="10 11">
        <text>L-glutamine + H2O = L-glutamate + NH4(+)</text>
        <dbReference type="Rhea" id="RHEA:15889"/>
        <dbReference type="ChEBI" id="CHEBI:15377"/>
        <dbReference type="ChEBI" id="CHEBI:28938"/>
        <dbReference type="ChEBI" id="CHEBI:29985"/>
        <dbReference type="ChEBI" id="CHEBI:58359"/>
    </reaction>
</comment>
<dbReference type="InterPro" id="IPR035686">
    <property type="entry name" value="CPSase_GATase1"/>
</dbReference>
<dbReference type="SUPFAM" id="SSF52021">
    <property type="entry name" value="Carbamoyl phosphate synthetase, small subunit N-terminal domain"/>
    <property type="match status" value="1"/>
</dbReference>
<dbReference type="Pfam" id="PF00117">
    <property type="entry name" value="GATase"/>
    <property type="match status" value="1"/>
</dbReference>
<feature type="binding site" evidence="11">
    <location>
        <position position="253"/>
    </location>
    <ligand>
        <name>L-glutamine</name>
        <dbReference type="ChEBI" id="CHEBI:58359"/>
    </ligand>
</feature>
<evidence type="ECO:0000256" key="10">
    <source>
        <dbReference type="ARBA" id="ARBA00049285"/>
    </source>
</evidence>
<evidence type="ECO:0000313" key="13">
    <source>
        <dbReference type="EMBL" id="AGF79581.1"/>
    </source>
</evidence>
<dbReference type="EMBL" id="CP003985">
    <property type="protein sequence ID" value="AGF79581.1"/>
    <property type="molecule type" value="Genomic_DNA"/>
</dbReference>
<feature type="domain" description="Carbamoyl-phosphate synthase small subunit N-terminal" evidence="12">
    <location>
        <begin position="17"/>
        <end position="146"/>
    </location>
</feature>
<dbReference type="PANTHER" id="PTHR43418">
    <property type="entry name" value="MULTIFUNCTIONAL TRYPTOPHAN BIOSYNTHESIS PROTEIN-RELATED"/>
    <property type="match status" value="1"/>
</dbReference>
<dbReference type="KEGG" id="dsf:UWK_03052"/>
<evidence type="ECO:0000256" key="3">
    <source>
        <dbReference type="ARBA" id="ARBA00007800"/>
    </source>
</evidence>
<dbReference type="OrthoDB" id="9804328at2"/>
<keyword evidence="4 11" id="KW-0436">Ligase</keyword>
<feature type="binding site" evidence="11">
    <location>
        <position position="322"/>
    </location>
    <ligand>
        <name>L-glutamine</name>
        <dbReference type="ChEBI" id="CHEBI:58359"/>
    </ligand>
</feature>
<dbReference type="NCBIfam" id="NF009475">
    <property type="entry name" value="PRK12838.1"/>
    <property type="match status" value="1"/>
</dbReference>
<feature type="binding site" evidence="11">
    <location>
        <position position="325"/>
    </location>
    <ligand>
        <name>L-glutamine</name>
        <dbReference type="ChEBI" id="CHEBI:58359"/>
    </ligand>
</feature>
<dbReference type="PRINTS" id="PR00099">
    <property type="entry name" value="CPSGATASE"/>
</dbReference>
<evidence type="ECO:0000256" key="8">
    <source>
        <dbReference type="ARBA" id="ARBA00022975"/>
    </source>
</evidence>
<dbReference type="PRINTS" id="PR00097">
    <property type="entry name" value="ANTSNTHASEII"/>
</dbReference>
<proteinExistence type="inferred from homology"/>
<dbReference type="InterPro" id="IPR029062">
    <property type="entry name" value="Class_I_gatase-like"/>
</dbReference>
<dbReference type="FunFam" id="3.50.30.20:FF:000001">
    <property type="entry name" value="Carbamoyl-phosphate synthase small chain"/>
    <property type="match status" value="1"/>
</dbReference>
<dbReference type="InterPro" id="IPR017926">
    <property type="entry name" value="GATASE"/>
</dbReference>
<protein>
    <recommendedName>
        <fullName evidence="11">Carbamoyl phosphate synthase small chain</fullName>
        <ecNumber evidence="11">6.3.5.5</ecNumber>
    </recommendedName>
    <alternativeName>
        <fullName evidence="11">Carbamoyl phosphate synthetase glutamine chain</fullName>
    </alternativeName>
</protein>
<evidence type="ECO:0000256" key="6">
    <source>
        <dbReference type="ARBA" id="ARBA00022840"/>
    </source>
</evidence>
<dbReference type="PATRIC" id="fig|1167006.5.peg.3295"/>
<reference evidence="14" key="1">
    <citation type="journal article" date="2013" name="Stand. Genomic Sci.">
        <title>Complete genome sequence of Desulfocapsa sulfexigens, a marine deltaproteobacterium specialized in disproportionating inorganic sulfur compounds.</title>
        <authorList>
            <person name="Finster K.W."/>
            <person name="Kjeldsen K.U."/>
            <person name="Kube M."/>
            <person name="Reinhardt R."/>
            <person name="Mussmann M."/>
            <person name="Amann R."/>
            <person name="Schreiber L."/>
        </authorList>
    </citation>
    <scope>NUCLEOTIDE SEQUENCE [LARGE SCALE GENOMIC DNA]</scope>
    <source>
        <strain evidence="14">DSM 10523 / SB164P1</strain>
    </source>
</reference>
<evidence type="ECO:0000256" key="1">
    <source>
        <dbReference type="ARBA" id="ARBA00004812"/>
    </source>
</evidence>
<dbReference type="AlphaFoldDB" id="M1PTC7"/>
<feature type="binding site" evidence="11">
    <location>
        <position position="284"/>
    </location>
    <ligand>
        <name>L-glutamine</name>
        <dbReference type="ChEBI" id="CHEBI:58359"/>
    </ligand>
</feature>
<comment type="pathway">
    <text evidence="1 11">Pyrimidine metabolism; UMP biosynthesis via de novo pathway; (S)-dihydroorotate from bicarbonate: step 1/3.</text>
</comment>
<dbReference type="PANTHER" id="PTHR43418:SF7">
    <property type="entry name" value="CARBAMOYL-PHOSPHATE SYNTHASE SMALL CHAIN"/>
    <property type="match status" value="1"/>
</dbReference>
<evidence type="ECO:0000256" key="2">
    <source>
        <dbReference type="ARBA" id="ARBA00005077"/>
    </source>
</evidence>
<dbReference type="Gene3D" id="3.50.30.20">
    <property type="entry name" value="Carbamoyl-phosphate synthase small subunit, N-terminal domain"/>
    <property type="match status" value="1"/>
</dbReference>
<dbReference type="RefSeq" id="WP_015405265.1">
    <property type="nucleotide sequence ID" value="NC_020304.1"/>
</dbReference>
<organism evidence="13 14">
    <name type="scientific">Desulfocapsa sulfexigens (strain DSM 10523 / SB164P1)</name>
    <dbReference type="NCBI Taxonomy" id="1167006"/>
    <lineage>
        <taxon>Bacteria</taxon>
        <taxon>Pseudomonadati</taxon>
        <taxon>Thermodesulfobacteriota</taxon>
        <taxon>Desulfobulbia</taxon>
        <taxon>Desulfobulbales</taxon>
        <taxon>Desulfocapsaceae</taxon>
        <taxon>Desulfocapsa</taxon>
    </lineage>
</organism>
<feature type="active site" description="Nucleophile" evidence="11">
    <location>
        <position position="280"/>
    </location>
</feature>
<accession>M1PTC7</accession>
<comment type="pathway">
    <text evidence="2 11">Amino-acid biosynthesis; L-arginine biosynthesis; carbamoyl phosphate from bicarbonate: step 1/1.</text>
</comment>
<dbReference type="InterPro" id="IPR036480">
    <property type="entry name" value="CarbP_synth_ssu_N_sf"/>
</dbReference>
<dbReference type="GO" id="GO:0006207">
    <property type="term" value="P:'de novo' pyrimidine nucleobase biosynthetic process"/>
    <property type="evidence" value="ECO:0007669"/>
    <property type="project" value="InterPro"/>
</dbReference>
<dbReference type="GO" id="GO:0004359">
    <property type="term" value="F:glutaminase activity"/>
    <property type="evidence" value="ECO:0007669"/>
    <property type="project" value="RHEA"/>
</dbReference>
<evidence type="ECO:0000256" key="9">
    <source>
        <dbReference type="ARBA" id="ARBA00048816"/>
    </source>
</evidence>
<feature type="active site" evidence="11">
    <location>
        <position position="367"/>
    </location>
</feature>
<keyword evidence="7 11" id="KW-0315">Glutamine amidotransferase</keyword>
<dbReference type="Pfam" id="PF00988">
    <property type="entry name" value="CPSase_sm_chain"/>
    <property type="match status" value="1"/>
</dbReference>
<keyword evidence="8 11" id="KW-0665">Pyrimidine biosynthesis</keyword>
<feature type="active site" evidence="11">
    <location>
        <position position="365"/>
    </location>
</feature>
<dbReference type="SMART" id="SM01097">
    <property type="entry name" value="CPSase_sm_chain"/>
    <property type="match status" value="1"/>
</dbReference>
<dbReference type="HAMAP" id="MF_01209">
    <property type="entry name" value="CPSase_S_chain"/>
    <property type="match status" value="1"/>
</dbReference>
<dbReference type="UniPathway" id="UPA00070">
    <property type="reaction ID" value="UER00115"/>
</dbReference>
<keyword evidence="14" id="KW-1185">Reference proteome</keyword>
<evidence type="ECO:0000256" key="5">
    <source>
        <dbReference type="ARBA" id="ARBA00022741"/>
    </source>
</evidence>
<dbReference type="PRINTS" id="PR00096">
    <property type="entry name" value="GATASE"/>
</dbReference>
<dbReference type="HOGENOM" id="CLU_035901_2_1_7"/>
<dbReference type="CDD" id="cd01744">
    <property type="entry name" value="GATase1_CPSase"/>
    <property type="match status" value="1"/>
</dbReference>
<dbReference type="STRING" id="1167006.UWK_03052"/>
<dbReference type="InterPro" id="IPR050472">
    <property type="entry name" value="Anth_synth/Amidotransfase"/>
</dbReference>
<keyword evidence="5 11" id="KW-0547">Nucleotide-binding</keyword>
<dbReference type="Proteomes" id="UP000011721">
    <property type="component" value="Chromosome"/>
</dbReference>
<dbReference type="GO" id="GO:0044205">
    <property type="term" value="P:'de novo' UMP biosynthetic process"/>
    <property type="evidence" value="ECO:0007669"/>
    <property type="project" value="UniProtKB-UniRule"/>
</dbReference>
<dbReference type="GO" id="GO:0004088">
    <property type="term" value="F:carbamoyl-phosphate synthase (glutamine-hydrolyzing) activity"/>
    <property type="evidence" value="ECO:0007669"/>
    <property type="project" value="UniProtKB-UniRule"/>
</dbReference>